<keyword evidence="1" id="KW-1185">Reference proteome</keyword>
<dbReference type="RefSeq" id="XP_071905622.1">
    <property type="nucleotide sequence ID" value="XM_072049521.1"/>
</dbReference>
<evidence type="ECO:0000313" key="1">
    <source>
        <dbReference type="Proteomes" id="UP001652660"/>
    </source>
</evidence>
<sequence length="234" mass="26336">MRVTGHVGKTPVNTLIDCGSSHNFVHPELVNKLGLRVQGVPSLVVEVADGNKITTNTLCAGFTWKLQNQTFKTDAMVLPVEGCDLVLGVQWLSTLGDIKWNFGELKMEFLSGKRRVVLRGKEQHAIQLVKRRTMQRILHKPEQIASAQLCFLVPVQSTTDGPAASLCQVTSSTPDSEANELNEVLMEFEDVFKEPSELPPHRDHDHQILLKEETTPVNVRPYRYPVFKKMRLKN</sequence>
<proteinExistence type="predicted"/>
<evidence type="ECO:0000313" key="2">
    <source>
        <dbReference type="RefSeq" id="XP_071905622.1"/>
    </source>
</evidence>
<gene>
    <name evidence="2" type="primary">LOC140006854</name>
</gene>
<dbReference type="Gene3D" id="2.40.70.10">
    <property type="entry name" value="Acid Proteases"/>
    <property type="match status" value="1"/>
</dbReference>
<reference evidence="2" key="1">
    <citation type="submission" date="2025-08" db="UniProtKB">
        <authorList>
            <consortium name="RefSeq"/>
        </authorList>
    </citation>
    <scope>IDENTIFICATION</scope>
    <source>
        <tissue evidence="2">Leaves</tissue>
    </source>
</reference>
<accession>A0ABM4UEB5</accession>
<dbReference type="InterPro" id="IPR021109">
    <property type="entry name" value="Peptidase_aspartic_dom_sf"/>
</dbReference>
<protein>
    <submittedName>
        <fullName evidence="2">Uncharacterized protein</fullName>
    </submittedName>
</protein>
<dbReference type="SUPFAM" id="SSF50630">
    <property type="entry name" value="Acid proteases"/>
    <property type="match status" value="1"/>
</dbReference>
<dbReference type="GeneID" id="140006854"/>
<name>A0ABM4UEB5_COFAR</name>
<dbReference type="PANTHER" id="PTHR15503:SF43">
    <property type="entry name" value="REVERSE TRANSCRIPTASE RNASE H-LIKE DOMAIN-CONTAINING PROTEIN"/>
    <property type="match status" value="1"/>
</dbReference>
<dbReference type="CDD" id="cd00303">
    <property type="entry name" value="retropepsin_like"/>
    <property type="match status" value="1"/>
</dbReference>
<dbReference type="Pfam" id="PF08284">
    <property type="entry name" value="RVP_2"/>
    <property type="match status" value="1"/>
</dbReference>
<dbReference type="PANTHER" id="PTHR15503">
    <property type="entry name" value="LDOC1 RELATED"/>
    <property type="match status" value="1"/>
</dbReference>
<dbReference type="InterPro" id="IPR032567">
    <property type="entry name" value="RTL1-rel"/>
</dbReference>
<organism evidence="1 2">
    <name type="scientific">Coffea arabica</name>
    <name type="common">Arabian coffee</name>
    <dbReference type="NCBI Taxonomy" id="13443"/>
    <lineage>
        <taxon>Eukaryota</taxon>
        <taxon>Viridiplantae</taxon>
        <taxon>Streptophyta</taxon>
        <taxon>Embryophyta</taxon>
        <taxon>Tracheophyta</taxon>
        <taxon>Spermatophyta</taxon>
        <taxon>Magnoliopsida</taxon>
        <taxon>eudicotyledons</taxon>
        <taxon>Gunneridae</taxon>
        <taxon>Pentapetalae</taxon>
        <taxon>asterids</taxon>
        <taxon>lamiids</taxon>
        <taxon>Gentianales</taxon>
        <taxon>Rubiaceae</taxon>
        <taxon>Ixoroideae</taxon>
        <taxon>Gardenieae complex</taxon>
        <taxon>Bertiereae - Coffeeae clade</taxon>
        <taxon>Coffeeae</taxon>
        <taxon>Coffea</taxon>
    </lineage>
</organism>
<dbReference type="Proteomes" id="UP001652660">
    <property type="component" value="Chromosome 5e"/>
</dbReference>